<dbReference type="Gene3D" id="1.10.357.40">
    <property type="entry name" value="YbiA-like"/>
    <property type="match status" value="1"/>
</dbReference>
<dbReference type="SUPFAM" id="SSF143990">
    <property type="entry name" value="YbiA-like"/>
    <property type="match status" value="1"/>
</dbReference>
<evidence type="ECO:0000256" key="6">
    <source>
        <dbReference type="ARBA" id="ARBA00045377"/>
    </source>
</evidence>
<gene>
    <name evidence="8" type="ORF">D4N09_12585</name>
</gene>
<accession>A0A061KQ65</accession>
<evidence type="ECO:0000256" key="4">
    <source>
        <dbReference type="ARBA" id="ARBA00014614"/>
    </source>
</evidence>
<dbReference type="InterPro" id="IPR012816">
    <property type="entry name" value="NADAR"/>
</dbReference>
<evidence type="ECO:0000313" key="8">
    <source>
        <dbReference type="EMBL" id="TXU35754.1"/>
    </source>
</evidence>
<dbReference type="CDD" id="cd15457">
    <property type="entry name" value="NADAR"/>
    <property type="match status" value="1"/>
</dbReference>
<feature type="domain" description="NADAR" evidence="7">
    <location>
        <begin position="34"/>
        <end position="97"/>
    </location>
</feature>
<organism evidence="8 9">
    <name type="scientific">Escherichia coli</name>
    <dbReference type="NCBI Taxonomy" id="562"/>
    <lineage>
        <taxon>Bacteria</taxon>
        <taxon>Pseudomonadati</taxon>
        <taxon>Pseudomonadota</taxon>
        <taxon>Gammaproteobacteria</taxon>
        <taxon>Enterobacterales</taxon>
        <taxon>Enterobacteriaceae</taxon>
        <taxon>Escherichia</taxon>
    </lineage>
</organism>
<dbReference type="SMR" id="A0A061KQ65"/>
<dbReference type="Pfam" id="PF08719">
    <property type="entry name" value="NADAR"/>
    <property type="match status" value="1"/>
</dbReference>
<reference evidence="8 9" key="1">
    <citation type="submission" date="2018-09" db="EMBL/GenBank/DDBJ databases">
        <title>Persistent metagenomic signatures of early life antibiotic treatment in the infant gut microbiota and resistome.</title>
        <authorList>
            <person name="Gasparrini A.J."/>
        </authorList>
    </citation>
    <scope>NUCLEOTIDE SEQUENCE [LARGE SCALE GENOMIC DNA]</scope>
    <source>
        <strain evidence="8 9">T0181B.E-10</strain>
    </source>
</reference>
<name>A0A061KQ65_ECOLX</name>
<evidence type="ECO:0000313" key="9">
    <source>
        <dbReference type="Proteomes" id="UP000460654"/>
    </source>
</evidence>
<evidence type="ECO:0000256" key="3">
    <source>
        <dbReference type="ARBA" id="ARBA00008508"/>
    </source>
</evidence>
<sequence length="101" mass="11416">MRKPEILYKQPILWHFSVFRGNGFSVSGKRLAITSRMMRKALRAKFEQHAELRTLLLATASAKLVEHTQNDAYWGDGGNGQGKNRLGYLLMALRGQLAAEK</sequence>
<comment type="caution">
    <text evidence="8">The sequence shown here is derived from an EMBL/GenBank/DDBJ whole genome shotgun (WGS) entry which is preliminary data.</text>
</comment>
<evidence type="ECO:0000256" key="1">
    <source>
        <dbReference type="ARBA" id="ARBA00000022"/>
    </source>
</evidence>
<dbReference type="EMBL" id="QYOH01000010">
    <property type="protein sequence ID" value="TXU35754.1"/>
    <property type="molecule type" value="Genomic_DNA"/>
</dbReference>
<dbReference type="AlphaFoldDB" id="A0A061KQ65"/>
<comment type="similarity">
    <text evidence="3">Belongs to the YbiA family.</text>
</comment>
<protein>
    <recommendedName>
        <fullName evidence="4">N-glycosidase YbiA</fullName>
    </recommendedName>
    <alternativeName>
        <fullName evidence="5">Riboflavin biosynthesis intermediates N-glycosidase</fullName>
    </alternativeName>
</protein>
<dbReference type="Proteomes" id="UP000460654">
    <property type="component" value="Unassembled WGS sequence"/>
</dbReference>
<evidence type="ECO:0000256" key="5">
    <source>
        <dbReference type="ARBA" id="ARBA00032343"/>
    </source>
</evidence>
<evidence type="ECO:0000256" key="2">
    <source>
        <dbReference type="ARBA" id="ARBA00000751"/>
    </source>
</evidence>
<comment type="catalytic activity">
    <reaction evidence="2">
        <text>2,5-diamino-6-hydroxy-4-(5-phosphoribosylamino)-pyrimidine + H2O = 2,5,6-triamino-4-hydroxypyrimidine + D-ribose 5-phosphate</text>
        <dbReference type="Rhea" id="RHEA:23436"/>
        <dbReference type="ChEBI" id="CHEBI:15377"/>
        <dbReference type="ChEBI" id="CHEBI:58614"/>
        <dbReference type="ChEBI" id="CHEBI:78346"/>
        <dbReference type="ChEBI" id="CHEBI:137796"/>
    </reaction>
</comment>
<comment type="function">
    <text evidence="6">Catalyzes the hydrolysis of the N-glycosidic bond in the first two intermediates of riboflavin biosynthesis, which are highly reactive metabolites, yielding relatively innocuous products. Thus, can divert a surplus of harmful intermediates into relatively harmless products and pre-empt the damage these intermediates would otherwise do. Helps maintain flavin levels. May act on other substrates in vivo. Has no activity against GTP, nucleoside monophosphates or ADP-ribose. Is Required for swarming motility.</text>
</comment>
<dbReference type="OMA" id="RTRNDAY"/>
<dbReference type="InterPro" id="IPR037238">
    <property type="entry name" value="YbiA-like_sf"/>
</dbReference>
<evidence type="ECO:0000259" key="7">
    <source>
        <dbReference type="Pfam" id="PF08719"/>
    </source>
</evidence>
<proteinExistence type="inferred from homology"/>
<comment type="catalytic activity">
    <reaction evidence="1">
        <text>5-amino-6-(5-phospho-D-ribosylamino)uracil + H2O = 5,6-diaminouracil + D-ribose 5-phosphate</text>
        <dbReference type="Rhea" id="RHEA:55020"/>
        <dbReference type="ChEBI" id="CHEBI:15377"/>
        <dbReference type="ChEBI" id="CHEBI:46252"/>
        <dbReference type="ChEBI" id="CHEBI:58453"/>
        <dbReference type="ChEBI" id="CHEBI:78346"/>
    </reaction>
</comment>